<dbReference type="PANTHER" id="PTHR43814">
    <property type="entry name" value="ARGININOSUCCINATE LYASE"/>
    <property type="match status" value="1"/>
</dbReference>
<comment type="catalytic activity">
    <reaction evidence="1 7">
        <text>2-(N(omega)-L-arginino)succinate = fumarate + L-arginine</text>
        <dbReference type="Rhea" id="RHEA:24020"/>
        <dbReference type="ChEBI" id="CHEBI:29806"/>
        <dbReference type="ChEBI" id="CHEBI:32682"/>
        <dbReference type="ChEBI" id="CHEBI:57472"/>
        <dbReference type="EC" id="4.3.2.1"/>
    </reaction>
</comment>
<dbReference type="InterPro" id="IPR020557">
    <property type="entry name" value="Fumarate_lyase_CS"/>
</dbReference>
<dbReference type="OrthoDB" id="9769623at2"/>
<dbReference type="HOGENOM" id="CLU_027272_2_3_9"/>
<dbReference type="InterPro" id="IPR024083">
    <property type="entry name" value="Fumarase/histidase_N"/>
</dbReference>
<keyword evidence="11" id="KW-1185">Reference proteome</keyword>
<gene>
    <name evidence="7" type="primary">argH</name>
    <name evidence="10" type="ORF">Thena_0486</name>
</gene>
<evidence type="ECO:0000313" key="11">
    <source>
        <dbReference type="Proteomes" id="UP000011765"/>
    </source>
</evidence>
<dbReference type="InterPro" id="IPR009049">
    <property type="entry name" value="Argininosuccinate_lyase"/>
</dbReference>
<dbReference type="PANTHER" id="PTHR43814:SF1">
    <property type="entry name" value="ARGININOSUCCINATE LYASE"/>
    <property type="match status" value="1"/>
</dbReference>
<evidence type="ECO:0000259" key="9">
    <source>
        <dbReference type="Pfam" id="PF14698"/>
    </source>
</evidence>
<dbReference type="Gene3D" id="1.20.200.10">
    <property type="entry name" value="Fumarase/aspartase (Central domain)"/>
    <property type="match status" value="1"/>
</dbReference>
<dbReference type="GO" id="GO:0042450">
    <property type="term" value="P:L-arginine biosynthetic process via ornithine"/>
    <property type="evidence" value="ECO:0007669"/>
    <property type="project" value="UniProtKB-UniRule"/>
</dbReference>
<dbReference type="PROSITE" id="PS00163">
    <property type="entry name" value="FUMARATE_LYASES"/>
    <property type="match status" value="1"/>
</dbReference>
<dbReference type="AlphaFoldDB" id="M1E595"/>
<feature type="domain" description="Fumarate lyase N-terminal" evidence="8">
    <location>
        <begin position="22"/>
        <end position="303"/>
    </location>
</feature>
<protein>
    <recommendedName>
        <fullName evidence="3 7">Argininosuccinate lyase</fullName>
        <shortName evidence="7">ASAL</shortName>
        <ecNumber evidence="3 7">4.3.2.1</ecNumber>
    </recommendedName>
    <alternativeName>
        <fullName evidence="7">Arginosuccinase</fullName>
    </alternativeName>
</protein>
<reference evidence="10 11" key="1">
    <citation type="submission" date="2011-04" db="EMBL/GenBank/DDBJ databases">
        <title>The complete genome of Thermodesulfobium narugense DSM 14796.</title>
        <authorList>
            <consortium name="US DOE Joint Genome Institute (JGI-PGF)"/>
            <person name="Lucas S."/>
            <person name="Han J."/>
            <person name="Lapidus A."/>
            <person name="Bruce D."/>
            <person name="Goodwin L."/>
            <person name="Pitluck S."/>
            <person name="Peters L."/>
            <person name="Kyrpides N."/>
            <person name="Mavromatis K."/>
            <person name="Pagani I."/>
            <person name="Ivanova N."/>
            <person name="Ovchinnikova G."/>
            <person name="Zhang X."/>
            <person name="Saunders L."/>
            <person name="Detter J.C."/>
            <person name="Tapia R."/>
            <person name="Han C."/>
            <person name="Land M."/>
            <person name="Hauser L."/>
            <person name="Markowitz V."/>
            <person name="Cheng J.-F."/>
            <person name="Hugenholtz P."/>
            <person name="Woyke T."/>
            <person name="Wu D."/>
            <person name="Spring S."/>
            <person name="Schroeder M."/>
            <person name="Brambilla E."/>
            <person name="Klenk H.-P."/>
            <person name="Eisen J.A."/>
        </authorList>
    </citation>
    <scope>NUCLEOTIDE SEQUENCE [LARGE SCALE GENOMIC DNA]</scope>
    <source>
        <strain evidence="10 11">DSM 14796</strain>
    </source>
</reference>
<dbReference type="FunFam" id="1.20.200.10:FF:000015">
    <property type="entry name" value="argininosuccinate lyase isoform X2"/>
    <property type="match status" value="1"/>
</dbReference>
<dbReference type="eggNOG" id="COG0165">
    <property type="taxonomic scope" value="Bacteria"/>
</dbReference>
<keyword evidence="7" id="KW-0963">Cytoplasm</keyword>
<dbReference type="UniPathway" id="UPA00068">
    <property type="reaction ID" value="UER00114"/>
</dbReference>
<evidence type="ECO:0000256" key="3">
    <source>
        <dbReference type="ARBA" id="ARBA00012338"/>
    </source>
</evidence>
<keyword evidence="6 7" id="KW-0456">Lyase</keyword>
<dbReference type="InterPro" id="IPR008948">
    <property type="entry name" value="L-Aspartase-like"/>
</dbReference>
<dbReference type="Gene3D" id="1.10.275.10">
    <property type="entry name" value="Fumarase/aspartase (N-terminal domain)"/>
    <property type="match status" value="1"/>
</dbReference>
<organism evidence="10 11">
    <name type="scientific">Thermodesulfobium narugense DSM 14796</name>
    <dbReference type="NCBI Taxonomy" id="747365"/>
    <lineage>
        <taxon>Bacteria</taxon>
        <taxon>Pseudomonadati</taxon>
        <taxon>Thermodesulfobiota</taxon>
        <taxon>Thermodesulfobiia</taxon>
        <taxon>Thermodesulfobiales</taxon>
        <taxon>Thermodesulfobiaceae</taxon>
        <taxon>Thermodesulfobium</taxon>
    </lineage>
</organism>
<accession>M1E595</accession>
<dbReference type="FunFam" id="1.10.40.30:FF:000001">
    <property type="entry name" value="Argininosuccinate lyase"/>
    <property type="match status" value="1"/>
</dbReference>
<dbReference type="InterPro" id="IPR029419">
    <property type="entry name" value="Arg_succ_lyase_C"/>
</dbReference>
<comment type="similarity">
    <text evidence="7">Belongs to the lyase 1 family. Argininosuccinate lyase subfamily.</text>
</comment>
<dbReference type="InterPro" id="IPR022761">
    <property type="entry name" value="Fumarate_lyase_N"/>
</dbReference>
<keyword evidence="5 7" id="KW-0028">Amino-acid biosynthesis</keyword>
<dbReference type="Gene3D" id="1.10.40.30">
    <property type="entry name" value="Fumarase/aspartase (C-terminal domain)"/>
    <property type="match status" value="1"/>
</dbReference>
<sequence>MGKSFRAWQGRLPDTKRELIEFSSSLELDRRFFLQDSCLNSVYSEELSLIGLISKEELKVIKSGIKDLVKAYLNNDVEFSSLDEDIHMAIERLLSERIGEVAFKMHAGKSRNDQVITDFKMFLRIEILNILTKLNNLFDSLLEISQKYEDVIMPAYTHTQQAQPIIFSHWVFAHLYGLFECVKKLIEVYESCKMLPLGSAAIAGSAFNLDRFRLAKKLGFEAPTFNSMETISSRDFALDFLYVLTMISIKLSSFSQDLITFSTSEYGFVSLPDEFCTGSSIMPQKKNPDFLELIRGRSSIVIGNLISLLALMKGLSIGYHRDLQEDKTVVFSSLDIVSSILTLLPEFVLKISLNFGKIKQSLNQGLLATDIADYLAKNGVPFREAHSRVGSLVRLAEEKGVNIFELDFEDVKKVLKDIDPDVYKKFDFVSSVNARNIYGGTSNSSVKCQRDQFIEIKKDFNSFIETQKKKEAYIYLQAIDANPFDF</sequence>
<evidence type="ECO:0000256" key="1">
    <source>
        <dbReference type="ARBA" id="ARBA00000985"/>
    </source>
</evidence>
<comment type="pathway">
    <text evidence="2 7">Amino-acid biosynthesis; L-arginine biosynthesis; L-arginine from L-ornithine and carbamoyl phosphate: step 3/3.</text>
</comment>
<dbReference type="InterPro" id="IPR000362">
    <property type="entry name" value="Fumarate_lyase_fam"/>
</dbReference>
<dbReference type="Proteomes" id="UP000011765">
    <property type="component" value="Chromosome"/>
</dbReference>
<evidence type="ECO:0000256" key="6">
    <source>
        <dbReference type="ARBA" id="ARBA00023239"/>
    </source>
</evidence>
<evidence type="ECO:0000259" key="8">
    <source>
        <dbReference type="Pfam" id="PF00206"/>
    </source>
</evidence>
<proteinExistence type="inferred from homology"/>
<evidence type="ECO:0000256" key="4">
    <source>
        <dbReference type="ARBA" id="ARBA00022571"/>
    </source>
</evidence>
<dbReference type="EMBL" id="CP002690">
    <property type="protein sequence ID" value="AEE14126.1"/>
    <property type="molecule type" value="Genomic_DNA"/>
</dbReference>
<dbReference type="SUPFAM" id="SSF48557">
    <property type="entry name" value="L-aspartase-like"/>
    <property type="match status" value="1"/>
</dbReference>
<feature type="domain" description="Argininosuccinate lyase C-terminal" evidence="9">
    <location>
        <begin position="366"/>
        <end position="433"/>
    </location>
</feature>
<name>M1E595_9BACT</name>
<dbReference type="Pfam" id="PF00206">
    <property type="entry name" value="Lyase_1"/>
    <property type="match status" value="1"/>
</dbReference>
<dbReference type="PRINTS" id="PR00145">
    <property type="entry name" value="ARGSUCLYASE"/>
</dbReference>
<evidence type="ECO:0000313" key="10">
    <source>
        <dbReference type="EMBL" id="AEE14126.1"/>
    </source>
</evidence>
<keyword evidence="4 7" id="KW-0055">Arginine biosynthesis</keyword>
<dbReference type="CDD" id="cd01359">
    <property type="entry name" value="Argininosuccinate_lyase"/>
    <property type="match status" value="1"/>
</dbReference>
<dbReference type="PRINTS" id="PR00149">
    <property type="entry name" value="FUMRATELYASE"/>
</dbReference>
<dbReference type="KEGG" id="tnr:Thena_0486"/>
<dbReference type="STRING" id="747365.Thena_0486"/>
<dbReference type="GO" id="GO:0005829">
    <property type="term" value="C:cytosol"/>
    <property type="evidence" value="ECO:0007669"/>
    <property type="project" value="TreeGrafter"/>
</dbReference>
<comment type="subcellular location">
    <subcellularLocation>
        <location evidence="7">Cytoplasm</location>
    </subcellularLocation>
</comment>
<dbReference type="NCBIfam" id="TIGR00838">
    <property type="entry name" value="argH"/>
    <property type="match status" value="1"/>
</dbReference>
<dbReference type="GO" id="GO:0004056">
    <property type="term" value="F:argininosuccinate lyase activity"/>
    <property type="evidence" value="ECO:0007669"/>
    <property type="project" value="UniProtKB-UniRule"/>
</dbReference>
<dbReference type="HAMAP" id="MF_00006">
    <property type="entry name" value="Arg_succ_lyase"/>
    <property type="match status" value="1"/>
</dbReference>
<evidence type="ECO:0000256" key="2">
    <source>
        <dbReference type="ARBA" id="ARBA00004941"/>
    </source>
</evidence>
<dbReference type="RefSeq" id="WP_013755854.1">
    <property type="nucleotide sequence ID" value="NC_015499.1"/>
</dbReference>
<evidence type="ECO:0000256" key="5">
    <source>
        <dbReference type="ARBA" id="ARBA00022605"/>
    </source>
</evidence>
<dbReference type="EC" id="4.3.2.1" evidence="3 7"/>
<evidence type="ECO:0000256" key="7">
    <source>
        <dbReference type="HAMAP-Rule" id="MF_00006"/>
    </source>
</evidence>
<dbReference type="Pfam" id="PF14698">
    <property type="entry name" value="ASL_C2"/>
    <property type="match status" value="1"/>
</dbReference>